<keyword evidence="1" id="KW-0934">Plastid</keyword>
<geneLocation type="chloroplast" evidence="1"/>
<sequence length="102" mass="11909">MQRLCRRTKAKEAEERGRQGSGRLFLLAFLVPCDQTKAKEVCQLGFGEEAQSKKRRADANKKKCMNINQKNNRLFESKIVYLLGFLILNDQRKNLYFPNNIQ</sequence>
<keyword evidence="1" id="KW-0150">Chloroplast</keyword>
<organism evidence="1">
    <name type="scientific">Pediastrum duplex</name>
    <name type="common">Green alga</name>
    <dbReference type="NCBI Taxonomy" id="3105"/>
    <lineage>
        <taxon>Eukaryota</taxon>
        <taxon>Viridiplantae</taxon>
        <taxon>Chlorophyta</taxon>
        <taxon>core chlorophytes</taxon>
        <taxon>Chlorophyceae</taxon>
        <taxon>CS clade</taxon>
        <taxon>Sphaeropleales</taxon>
        <taxon>Hydrodictyaceae</taxon>
        <taxon>Pediastrum</taxon>
    </lineage>
</organism>
<protein>
    <submittedName>
        <fullName evidence="1">Uncharacterized protein</fullName>
    </submittedName>
</protein>
<evidence type="ECO:0000313" key="1">
    <source>
        <dbReference type="EMBL" id="AWI68369.1"/>
    </source>
</evidence>
<reference evidence="1" key="1">
    <citation type="journal article" date="2018" name="Am. J. Bot.">
        <title>Organellar phylogenomics inform systematics in the green algal family Hydrodictyaceae (Chlorophyceae) and provide clues to the complex evolutionary history of plastid genomes in the green algal tree of life.</title>
        <authorList>
            <person name="McManus H.A."/>
            <person name="Fucikova K."/>
            <person name="Lewis P.O."/>
            <person name="Lewis L.A."/>
            <person name="Karol K.G."/>
        </authorList>
    </citation>
    <scope>NUCLEOTIDE SEQUENCE</scope>
</reference>
<accession>A0A2U8GI96</accession>
<proteinExistence type="predicted"/>
<dbReference type="AlphaFoldDB" id="A0A2U8GI96"/>
<dbReference type="EMBL" id="MF276979">
    <property type="protein sequence ID" value="AWI68369.1"/>
    <property type="molecule type" value="Genomic_DNA"/>
</dbReference>
<name>A0A2U8GI96_PEDDU</name>